<sequence>RCLHTLEPTQPYPAPTPHISKPHPFPMPRHDTPRLGTQTQTPITRAAHTHPIRATLRIHSATPRHDYPTPSCCPDTHPIRPYSTHVLHHFIHPRLGVGHHA</sequence>
<name>A0ABU6VVL3_9FABA</name>
<feature type="non-terminal residue" evidence="2">
    <location>
        <position position="1"/>
    </location>
</feature>
<accession>A0ABU6VVL3</accession>
<gene>
    <name evidence="2" type="ORF">PIB30_100540</name>
</gene>
<dbReference type="Proteomes" id="UP001341840">
    <property type="component" value="Unassembled WGS sequence"/>
</dbReference>
<keyword evidence="3" id="KW-1185">Reference proteome</keyword>
<dbReference type="EMBL" id="JASCZI010153853">
    <property type="protein sequence ID" value="MED6177697.1"/>
    <property type="molecule type" value="Genomic_DNA"/>
</dbReference>
<organism evidence="2 3">
    <name type="scientific">Stylosanthes scabra</name>
    <dbReference type="NCBI Taxonomy" id="79078"/>
    <lineage>
        <taxon>Eukaryota</taxon>
        <taxon>Viridiplantae</taxon>
        <taxon>Streptophyta</taxon>
        <taxon>Embryophyta</taxon>
        <taxon>Tracheophyta</taxon>
        <taxon>Spermatophyta</taxon>
        <taxon>Magnoliopsida</taxon>
        <taxon>eudicotyledons</taxon>
        <taxon>Gunneridae</taxon>
        <taxon>Pentapetalae</taxon>
        <taxon>rosids</taxon>
        <taxon>fabids</taxon>
        <taxon>Fabales</taxon>
        <taxon>Fabaceae</taxon>
        <taxon>Papilionoideae</taxon>
        <taxon>50 kb inversion clade</taxon>
        <taxon>dalbergioids sensu lato</taxon>
        <taxon>Dalbergieae</taxon>
        <taxon>Pterocarpus clade</taxon>
        <taxon>Stylosanthes</taxon>
    </lineage>
</organism>
<evidence type="ECO:0000256" key="1">
    <source>
        <dbReference type="SAM" id="MobiDB-lite"/>
    </source>
</evidence>
<evidence type="ECO:0000313" key="3">
    <source>
        <dbReference type="Proteomes" id="UP001341840"/>
    </source>
</evidence>
<comment type="caution">
    <text evidence="2">The sequence shown here is derived from an EMBL/GenBank/DDBJ whole genome shotgun (WGS) entry which is preliminary data.</text>
</comment>
<proteinExistence type="predicted"/>
<evidence type="ECO:0000313" key="2">
    <source>
        <dbReference type="EMBL" id="MED6177697.1"/>
    </source>
</evidence>
<protein>
    <submittedName>
        <fullName evidence="2">Uncharacterized protein</fullName>
    </submittedName>
</protein>
<feature type="region of interest" description="Disordered" evidence="1">
    <location>
        <begin position="1"/>
        <end position="37"/>
    </location>
</feature>
<reference evidence="2 3" key="1">
    <citation type="journal article" date="2023" name="Plants (Basel)">
        <title>Bridging the Gap: Combining Genomics and Transcriptomics Approaches to Understand Stylosanthes scabra, an Orphan Legume from the Brazilian Caatinga.</title>
        <authorList>
            <person name="Ferreira-Neto J.R.C."/>
            <person name="da Silva M.D."/>
            <person name="Binneck E."/>
            <person name="de Melo N.F."/>
            <person name="da Silva R.H."/>
            <person name="de Melo A.L.T.M."/>
            <person name="Pandolfi V."/>
            <person name="Bustamante F.O."/>
            <person name="Brasileiro-Vidal A.C."/>
            <person name="Benko-Iseppon A.M."/>
        </authorList>
    </citation>
    <scope>NUCLEOTIDE SEQUENCE [LARGE SCALE GENOMIC DNA]</scope>
    <source>
        <tissue evidence="2">Leaves</tissue>
    </source>
</reference>